<dbReference type="InterPro" id="IPR000719">
    <property type="entry name" value="Prot_kinase_dom"/>
</dbReference>
<feature type="domain" description="Protein kinase" evidence="1">
    <location>
        <begin position="1"/>
        <end position="232"/>
    </location>
</feature>
<reference evidence="3" key="2">
    <citation type="submission" date="2017-02" db="EMBL/GenBank/DDBJ databases">
        <title>Sunflower complete genome.</title>
        <authorList>
            <person name="Langlade N."/>
            <person name="Munos S."/>
        </authorList>
    </citation>
    <scope>NUCLEOTIDE SEQUENCE [LARGE SCALE GENOMIC DNA]</scope>
    <source>
        <tissue evidence="3">Leaves</tissue>
    </source>
</reference>
<dbReference type="PROSITE" id="PS00108">
    <property type="entry name" value="PROTEIN_KINASE_ST"/>
    <property type="match status" value="1"/>
</dbReference>
<dbReference type="AlphaFoldDB" id="A0A251TSP3"/>
<dbReference type="EMBL" id="CM007898">
    <property type="protein sequence ID" value="OTG14147.1"/>
    <property type="molecule type" value="Genomic_DNA"/>
</dbReference>
<gene>
    <name evidence="3" type="ORF">HannXRQ_Chr09g0246141</name>
    <name evidence="2" type="ORF">HanXRQr2_Chr09g0380811</name>
</gene>
<dbReference type="PANTHER" id="PTHR27003">
    <property type="entry name" value="OS07G0166700 PROTEIN"/>
    <property type="match status" value="1"/>
</dbReference>
<dbReference type="Gramene" id="mRNA:HanXRQr2_Chr09g0380811">
    <property type="protein sequence ID" value="mRNA:HanXRQr2_Chr09g0380811"/>
    <property type="gene ID" value="HanXRQr2_Chr09g0380811"/>
</dbReference>
<keyword evidence="3" id="KW-0418">Kinase</keyword>
<proteinExistence type="predicted"/>
<sequence length="348" mass="39696">MLSFFNEISVLSLYKHENLVSLLKNCNEGDELILVYEYEACGSLDRNLSEPGLTWARRLKICVGVAHAINYLHDPGDTRQRVLHGDIKSSNIILNADWTAKVCGLSLSKNVPSYQPETFVISNAVGTLAYYDPQYIEMGILSKESDVYSFGVVLFELMCGKLCFVYSNGQILLNKWTRCCEEKRLDEITFSVLKEQMDSCSLNTFSSLAYRCLKKDREERPSMAEVMKQLEIAVEQQEEFEETMRIQKLLKSPILNTTQDQNFIRFPNGILVDDDNTWLAILKGKVCEVISATKCISADSLVHDYTQKSRLISDFLHIYFYIRASSNISCFTLISINCASFFLIEKES</sequence>
<evidence type="ECO:0000313" key="4">
    <source>
        <dbReference type="Proteomes" id="UP000215914"/>
    </source>
</evidence>
<protein>
    <submittedName>
        <fullName evidence="3">Putative serine/threonine-protein kinase, Ulk1/Ulk2</fullName>
    </submittedName>
</protein>
<evidence type="ECO:0000313" key="2">
    <source>
        <dbReference type="EMBL" id="KAF5790239.1"/>
    </source>
</evidence>
<dbReference type="Pfam" id="PF00069">
    <property type="entry name" value="Pkinase"/>
    <property type="match status" value="1"/>
</dbReference>
<name>A0A251TSP3_HELAN</name>
<dbReference type="Proteomes" id="UP000215914">
    <property type="component" value="Chromosome 9"/>
</dbReference>
<organism evidence="3 4">
    <name type="scientific">Helianthus annuus</name>
    <name type="common">Common sunflower</name>
    <dbReference type="NCBI Taxonomy" id="4232"/>
    <lineage>
        <taxon>Eukaryota</taxon>
        <taxon>Viridiplantae</taxon>
        <taxon>Streptophyta</taxon>
        <taxon>Embryophyta</taxon>
        <taxon>Tracheophyta</taxon>
        <taxon>Spermatophyta</taxon>
        <taxon>Magnoliopsida</taxon>
        <taxon>eudicotyledons</taxon>
        <taxon>Gunneridae</taxon>
        <taxon>Pentapetalae</taxon>
        <taxon>asterids</taxon>
        <taxon>campanulids</taxon>
        <taxon>Asterales</taxon>
        <taxon>Asteraceae</taxon>
        <taxon>Asteroideae</taxon>
        <taxon>Heliantheae alliance</taxon>
        <taxon>Heliantheae</taxon>
        <taxon>Helianthus</taxon>
    </lineage>
</organism>
<dbReference type="InterPro" id="IPR008271">
    <property type="entry name" value="Ser/Thr_kinase_AS"/>
</dbReference>
<dbReference type="PANTHER" id="PTHR27003:SF448">
    <property type="entry name" value="PROTEIN KINASE DOMAIN-CONTAINING PROTEIN"/>
    <property type="match status" value="1"/>
</dbReference>
<dbReference type="GO" id="GO:0005524">
    <property type="term" value="F:ATP binding"/>
    <property type="evidence" value="ECO:0007669"/>
    <property type="project" value="InterPro"/>
</dbReference>
<dbReference type="InterPro" id="IPR045272">
    <property type="entry name" value="ANXUR1/2-like"/>
</dbReference>
<keyword evidence="4" id="KW-1185">Reference proteome</keyword>
<dbReference type="SMART" id="SM00220">
    <property type="entry name" value="S_TKc"/>
    <property type="match status" value="1"/>
</dbReference>
<dbReference type="Gene3D" id="3.30.200.20">
    <property type="entry name" value="Phosphorylase Kinase, domain 1"/>
    <property type="match status" value="1"/>
</dbReference>
<dbReference type="PROSITE" id="PS50011">
    <property type="entry name" value="PROTEIN_KINASE_DOM"/>
    <property type="match status" value="1"/>
</dbReference>
<dbReference type="Gene3D" id="1.10.510.10">
    <property type="entry name" value="Transferase(Phosphotransferase) domain 1"/>
    <property type="match status" value="1"/>
</dbReference>
<reference evidence="2 4" key="1">
    <citation type="journal article" date="2017" name="Nature">
        <title>The sunflower genome provides insights into oil metabolism, flowering and Asterid evolution.</title>
        <authorList>
            <person name="Badouin H."/>
            <person name="Gouzy J."/>
            <person name="Grassa C.J."/>
            <person name="Murat F."/>
            <person name="Staton S.E."/>
            <person name="Cottret L."/>
            <person name="Lelandais-Briere C."/>
            <person name="Owens G.L."/>
            <person name="Carrere S."/>
            <person name="Mayjonade B."/>
            <person name="Legrand L."/>
            <person name="Gill N."/>
            <person name="Kane N.C."/>
            <person name="Bowers J.E."/>
            <person name="Hubner S."/>
            <person name="Bellec A."/>
            <person name="Berard A."/>
            <person name="Berges H."/>
            <person name="Blanchet N."/>
            <person name="Boniface M.C."/>
            <person name="Brunel D."/>
            <person name="Catrice O."/>
            <person name="Chaidir N."/>
            <person name="Claudel C."/>
            <person name="Donnadieu C."/>
            <person name="Faraut T."/>
            <person name="Fievet G."/>
            <person name="Helmstetter N."/>
            <person name="King M."/>
            <person name="Knapp S.J."/>
            <person name="Lai Z."/>
            <person name="Le Paslier M.C."/>
            <person name="Lippi Y."/>
            <person name="Lorenzon L."/>
            <person name="Mandel J.R."/>
            <person name="Marage G."/>
            <person name="Marchand G."/>
            <person name="Marquand E."/>
            <person name="Bret-Mestries E."/>
            <person name="Morien E."/>
            <person name="Nambeesan S."/>
            <person name="Nguyen T."/>
            <person name="Pegot-Espagnet P."/>
            <person name="Pouilly N."/>
            <person name="Raftis F."/>
            <person name="Sallet E."/>
            <person name="Schiex T."/>
            <person name="Thomas J."/>
            <person name="Vandecasteele C."/>
            <person name="Vares D."/>
            <person name="Vear F."/>
            <person name="Vautrin S."/>
            <person name="Crespi M."/>
            <person name="Mangin B."/>
            <person name="Burke J.M."/>
            <person name="Salse J."/>
            <person name="Munos S."/>
            <person name="Vincourt P."/>
            <person name="Rieseberg L.H."/>
            <person name="Langlade N.B."/>
        </authorList>
    </citation>
    <scope>NUCLEOTIDE SEQUENCE [LARGE SCALE GENOMIC DNA]</scope>
    <source>
        <strain evidence="4">cv. SF193</strain>
        <tissue evidence="2">Leaves</tissue>
    </source>
</reference>
<dbReference type="InParanoid" id="A0A251TSP3"/>
<dbReference type="EMBL" id="MNCJ02000324">
    <property type="protein sequence ID" value="KAF5790239.1"/>
    <property type="molecule type" value="Genomic_DNA"/>
</dbReference>
<evidence type="ECO:0000313" key="3">
    <source>
        <dbReference type="EMBL" id="OTG14147.1"/>
    </source>
</evidence>
<dbReference type="OrthoDB" id="4062651at2759"/>
<dbReference type="GO" id="GO:0005886">
    <property type="term" value="C:plasma membrane"/>
    <property type="evidence" value="ECO:0000318"/>
    <property type="project" value="GO_Central"/>
</dbReference>
<dbReference type="InterPro" id="IPR011009">
    <property type="entry name" value="Kinase-like_dom_sf"/>
</dbReference>
<dbReference type="SUPFAM" id="SSF56112">
    <property type="entry name" value="Protein kinase-like (PK-like)"/>
    <property type="match status" value="1"/>
</dbReference>
<keyword evidence="2" id="KW-0808">Transferase</keyword>
<accession>A0A251TSP3</accession>
<evidence type="ECO:0000259" key="1">
    <source>
        <dbReference type="PROSITE" id="PS50011"/>
    </source>
</evidence>
<dbReference type="GO" id="GO:0004672">
    <property type="term" value="F:protein kinase activity"/>
    <property type="evidence" value="ECO:0000318"/>
    <property type="project" value="GO_Central"/>
</dbReference>
<dbReference type="GO" id="GO:0004714">
    <property type="term" value="F:transmembrane receptor protein tyrosine kinase activity"/>
    <property type="evidence" value="ECO:0007669"/>
    <property type="project" value="InterPro"/>
</dbReference>
<reference evidence="2" key="3">
    <citation type="submission" date="2020-06" db="EMBL/GenBank/DDBJ databases">
        <title>Helianthus annuus Genome sequencing and assembly Release 2.</title>
        <authorList>
            <person name="Gouzy J."/>
            <person name="Langlade N."/>
            <person name="Munos S."/>
        </authorList>
    </citation>
    <scope>NUCLEOTIDE SEQUENCE</scope>
    <source>
        <tissue evidence="2">Leaves</tissue>
    </source>
</reference>